<evidence type="ECO:0000313" key="7">
    <source>
        <dbReference type="Proteomes" id="UP000436006"/>
    </source>
</evidence>
<dbReference type="CDD" id="cd07185">
    <property type="entry name" value="OmpA_C-like"/>
    <property type="match status" value="1"/>
</dbReference>
<protein>
    <submittedName>
        <fullName evidence="6">OmpA family protein</fullName>
    </submittedName>
</protein>
<dbReference type="RefSeq" id="WP_157587696.1">
    <property type="nucleotide sequence ID" value="NZ_WPIN01000009.1"/>
</dbReference>
<dbReference type="InterPro" id="IPR006664">
    <property type="entry name" value="OMP_bac"/>
</dbReference>
<proteinExistence type="predicted"/>
<accession>A0A7K1SGN8</accession>
<reference evidence="6 7" key="1">
    <citation type="submission" date="2019-12" db="EMBL/GenBank/DDBJ databases">
        <title>Spirosoma sp. HMF4905 genome sequencing and assembly.</title>
        <authorList>
            <person name="Kang H."/>
            <person name="Cha I."/>
            <person name="Kim H."/>
            <person name="Joh K."/>
        </authorList>
    </citation>
    <scope>NUCLEOTIDE SEQUENCE [LARGE SCALE GENOMIC DNA]</scope>
    <source>
        <strain evidence="6 7">HMF4905</strain>
    </source>
</reference>
<sequence length="390" mass="42794">MANYPIGRFVSWRYSLYCLFFVYTVAIGQPRPISPVIKQMPRTDSTQKSKPSVLSIRAFDGDISKSLASAFVLIKSRATGKTERFSLLNGRLERTFSAPDELTIEVNAEGYISAKGKRIIELSPLGNHYEFDAVLDRTAIGLTVWAVDRQTDKIIPGVRFTISGKATGATSLTLTPDSTTGLSKVVLPNKGVYVLSSTAKGYADFVQSIRLDSVQNEARFILAAKPLPAEKKPSTKPVIENTAPPEKVVVKPPVTPPITTTAAAAEVVAVKPFGPIEKGKPVQLKNLYFDQSSPVLRAESYPELDQLYSMLLENPALQIEIVGHTDNQGDFDLNVKLSRDRCQSVIDYLVTKGIAKSRLKAVGRGPIDSVAPNNSEENRKKNRRVEFVII</sequence>
<dbReference type="EMBL" id="WPIN01000009">
    <property type="protein sequence ID" value="MVM32979.1"/>
    <property type="molecule type" value="Genomic_DNA"/>
</dbReference>
<dbReference type="PANTHER" id="PTHR30329">
    <property type="entry name" value="STATOR ELEMENT OF FLAGELLAR MOTOR COMPLEX"/>
    <property type="match status" value="1"/>
</dbReference>
<evidence type="ECO:0000256" key="2">
    <source>
        <dbReference type="ARBA" id="ARBA00023136"/>
    </source>
</evidence>
<gene>
    <name evidence="6" type="ORF">GO755_23260</name>
</gene>
<dbReference type="Pfam" id="PF00691">
    <property type="entry name" value="OmpA"/>
    <property type="match status" value="1"/>
</dbReference>
<keyword evidence="7" id="KW-1185">Reference proteome</keyword>
<evidence type="ECO:0000313" key="6">
    <source>
        <dbReference type="EMBL" id="MVM32979.1"/>
    </source>
</evidence>
<evidence type="ECO:0000256" key="4">
    <source>
        <dbReference type="PROSITE-ProRule" id="PRU00473"/>
    </source>
</evidence>
<dbReference type="PANTHER" id="PTHR30329:SF21">
    <property type="entry name" value="LIPOPROTEIN YIAD-RELATED"/>
    <property type="match status" value="1"/>
</dbReference>
<dbReference type="Gene3D" id="3.30.1330.60">
    <property type="entry name" value="OmpA-like domain"/>
    <property type="match status" value="1"/>
</dbReference>
<dbReference type="GO" id="GO:0009279">
    <property type="term" value="C:cell outer membrane"/>
    <property type="evidence" value="ECO:0007669"/>
    <property type="project" value="UniProtKB-SubCell"/>
</dbReference>
<dbReference type="InterPro" id="IPR006665">
    <property type="entry name" value="OmpA-like"/>
</dbReference>
<evidence type="ECO:0000259" key="5">
    <source>
        <dbReference type="PROSITE" id="PS51123"/>
    </source>
</evidence>
<dbReference type="PRINTS" id="PR01021">
    <property type="entry name" value="OMPADOMAIN"/>
</dbReference>
<dbReference type="PROSITE" id="PS51123">
    <property type="entry name" value="OMPA_2"/>
    <property type="match status" value="1"/>
</dbReference>
<dbReference type="AlphaFoldDB" id="A0A7K1SGN8"/>
<keyword evidence="3" id="KW-0998">Cell outer membrane</keyword>
<keyword evidence="2 4" id="KW-0472">Membrane</keyword>
<dbReference type="InterPro" id="IPR036737">
    <property type="entry name" value="OmpA-like_sf"/>
</dbReference>
<dbReference type="SUPFAM" id="SSF103088">
    <property type="entry name" value="OmpA-like"/>
    <property type="match status" value="1"/>
</dbReference>
<evidence type="ECO:0000256" key="1">
    <source>
        <dbReference type="ARBA" id="ARBA00004442"/>
    </source>
</evidence>
<organism evidence="6 7">
    <name type="scientific">Spirosoma arboris</name>
    <dbReference type="NCBI Taxonomy" id="2682092"/>
    <lineage>
        <taxon>Bacteria</taxon>
        <taxon>Pseudomonadati</taxon>
        <taxon>Bacteroidota</taxon>
        <taxon>Cytophagia</taxon>
        <taxon>Cytophagales</taxon>
        <taxon>Cytophagaceae</taxon>
        <taxon>Spirosoma</taxon>
    </lineage>
</organism>
<dbReference type="Proteomes" id="UP000436006">
    <property type="component" value="Unassembled WGS sequence"/>
</dbReference>
<comment type="subcellular location">
    <subcellularLocation>
        <location evidence="1">Cell outer membrane</location>
    </subcellularLocation>
</comment>
<dbReference type="InterPro" id="IPR050330">
    <property type="entry name" value="Bact_OuterMem_StrucFunc"/>
</dbReference>
<comment type="caution">
    <text evidence="6">The sequence shown here is derived from an EMBL/GenBank/DDBJ whole genome shotgun (WGS) entry which is preliminary data.</text>
</comment>
<evidence type="ECO:0000256" key="3">
    <source>
        <dbReference type="ARBA" id="ARBA00023237"/>
    </source>
</evidence>
<name>A0A7K1SGN8_9BACT</name>
<feature type="domain" description="OmpA-like" evidence="5">
    <location>
        <begin position="276"/>
        <end position="390"/>
    </location>
</feature>